<sequence length="613" mass="61789">MVLPGGAFGFKDKITRFMPLHLPELQMLLPSMTHFSQRPFHYLLLAGCFGSTVTMAQSPAVVSAGLSPARNAVAAPRTAPVVIPFSQTLNPSTADNIKIHASQSRGRRTATVSTSGSIVTLTPTTPAGQAAAFSPGETVTVTVPATVQSTAGAGAVPQVYQFTAAATGGSGNFGPGSDVATNTTGYGPDVKAGDLDGDGDIDFVTNSQGTSFSADNKIKVRLNDGSGNFSPAPDVIVDYAPNGVALADVDGDGDLDIVAPCAGTAGSTVNICLNNGNANFAIPIVINIGLSLSNVSVALGDMDGDADLDLVINGGWISFNDGSGRFTGMVALPAAAGVMGDLDGDGDLDLMSPSRVLLNNGHGSFALGSTPSFSGPLGLTLGDLDGDGDLDAATVNFGLGSTNRVSVRLNDGNGNFSGTTEIAIGATAPCLALGDIDGDGDLDLLVPKIGSPMFMDIARNDGAGHFGGITSVPTAGPASPSGIQAMSMALADVDNDGDLDFLSSQYLGGIVGVRLNSAALATASALARPAATFYPNPAFQNISVQIRCPVPADARKASVSIFNALGQFVTSASLTVQSGLVDGPLPTTDLAPGIYNVRVQAGAVVVSKRLTVL</sequence>
<dbReference type="InterPro" id="IPR028994">
    <property type="entry name" value="Integrin_alpha_N"/>
</dbReference>
<evidence type="ECO:0000259" key="3">
    <source>
        <dbReference type="Pfam" id="PF18962"/>
    </source>
</evidence>
<organism evidence="4 5">
    <name type="scientific">Hymenobacter properus</name>
    <dbReference type="NCBI Taxonomy" id="2791026"/>
    <lineage>
        <taxon>Bacteria</taxon>
        <taxon>Pseudomonadati</taxon>
        <taxon>Bacteroidota</taxon>
        <taxon>Cytophagia</taxon>
        <taxon>Cytophagales</taxon>
        <taxon>Hymenobacteraceae</taxon>
        <taxon>Hymenobacter</taxon>
    </lineage>
</organism>
<name>A0A931BCG7_9BACT</name>
<keyword evidence="5" id="KW-1185">Reference proteome</keyword>
<proteinExistence type="predicted"/>
<dbReference type="Pfam" id="PF13517">
    <property type="entry name" value="FG-GAP_3"/>
    <property type="match status" value="4"/>
</dbReference>
<feature type="domain" description="Secretion system C-terminal sorting" evidence="3">
    <location>
        <begin position="534"/>
        <end position="611"/>
    </location>
</feature>
<dbReference type="AlphaFoldDB" id="A0A931BCG7"/>
<dbReference type="InterPro" id="IPR032812">
    <property type="entry name" value="SbsA_Ig"/>
</dbReference>
<dbReference type="RefSeq" id="WP_196284511.1">
    <property type="nucleotide sequence ID" value="NZ_JADQDP010000001.1"/>
</dbReference>
<dbReference type="InterPro" id="IPR014755">
    <property type="entry name" value="Cu-Rt/internalin_Ig-like"/>
</dbReference>
<keyword evidence="1" id="KW-0732">Signal</keyword>
<reference evidence="4 5" key="1">
    <citation type="submission" date="2020-11" db="EMBL/GenBank/DDBJ databases">
        <authorList>
            <person name="Kim M.K."/>
        </authorList>
    </citation>
    <scope>NUCLEOTIDE SEQUENCE [LARGE SCALE GENOMIC DNA]</scope>
    <source>
        <strain evidence="4 5">BT439</strain>
    </source>
</reference>
<comment type="caution">
    <text evidence="4">The sequence shown here is derived from an EMBL/GenBank/DDBJ whole genome shotgun (WGS) entry which is preliminary data.</text>
</comment>
<dbReference type="EMBL" id="JADQDP010000001">
    <property type="protein sequence ID" value="MBF9140138.1"/>
    <property type="molecule type" value="Genomic_DNA"/>
</dbReference>
<dbReference type="Gene3D" id="2.130.10.130">
    <property type="entry name" value="Integrin alpha, N-terminal"/>
    <property type="match status" value="1"/>
</dbReference>
<evidence type="ECO:0000313" key="4">
    <source>
        <dbReference type="EMBL" id="MBF9140138.1"/>
    </source>
</evidence>
<dbReference type="Pfam" id="PF13205">
    <property type="entry name" value="Big_5"/>
    <property type="match status" value="1"/>
</dbReference>
<dbReference type="NCBIfam" id="TIGR04183">
    <property type="entry name" value="Por_Secre_tail"/>
    <property type="match status" value="1"/>
</dbReference>
<protein>
    <submittedName>
        <fullName evidence="4">VCBS repeat-containing protein</fullName>
    </submittedName>
</protein>
<evidence type="ECO:0000256" key="1">
    <source>
        <dbReference type="ARBA" id="ARBA00022729"/>
    </source>
</evidence>
<feature type="domain" description="SbsA Ig-like" evidence="2">
    <location>
        <begin position="59"/>
        <end position="163"/>
    </location>
</feature>
<dbReference type="PANTHER" id="PTHR46580">
    <property type="entry name" value="SENSOR KINASE-RELATED"/>
    <property type="match status" value="1"/>
</dbReference>
<dbReference type="Gene3D" id="2.60.40.1220">
    <property type="match status" value="1"/>
</dbReference>
<gene>
    <name evidence="4" type="ORF">I2I01_00730</name>
</gene>
<dbReference type="SUPFAM" id="SSF69318">
    <property type="entry name" value="Integrin alpha N-terminal domain"/>
    <property type="match status" value="1"/>
</dbReference>
<accession>A0A931BCG7</accession>
<dbReference type="Proteomes" id="UP000645610">
    <property type="component" value="Unassembled WGS sequence"/>
</dbReference>
<evidence type="ECO:0000313" key="5">
    <source>
        <dbReference type="Proteomes" id="UP000645610"/>
    </source>
</evidence>
<dbReference type="Pfam" id="PF18962">
    <property type="entry name" value="Por_Secre_tail"/>
    <property type="match status" value="1"/>
</dbReference>
<evidence type="ECO:0000259" key="2">
    <source>
        <dbReference type="Pfam" id="PF13205"/>
    </source>
</evidence>
<dbReference type="InterPro" id="IPR026444">
    <property type="entry name" value="Secre_tail"/>
</dbReference>
<dbReference type="InterPro" id="IPR013517">
    <property type="entry name" value="FG-GAP"/>
</dbReference>